<keyword evidence="2" id="KW-1185">Reference proteome</keyword>
<reference evidence="1 2" key="1">
    <citation type="journal article" date="2019" name="Sci. Rep.">
        <title>Orb-weaving spider Araneus ventricosus genome elucidates the spidroin gene catalogue.</title>
        <authorList>
            <person name="Kono N."/>
            <person name="Nakamura H."/>
            <person name="Ohtoshi R."/>
            <person name="Moran D.A.P."/>
            <person name="Shinohara A."/>
            <person name="Yoshida Y."/>
            <person name="Fujiwara M."/>
            <person name="Mori M."/>
            <person name="Tomita M."/>
            <person name="Arakawa K."/>
        </authorList>
    </citation>
    <scope>NUCLEOTIDE SEQUENCE [LARGE SCALE GENOMIC DNA]</scope>
</reference>
<comment type="caution">
    <text evidence="1">The sequence shown here is derived from an EMBL/GenBank/DDBJ whole genome shotgun (WGS) entry which is preliminary data.</text>
</comment>
<evidence type="ECO:0000313" key="1">
    <source>
        <dbReference type="EMBL" id="GBL99335.1"/>
    </source>
</evidence>
<name>A0A4Y2C6B9_ARAVE</name>
<evidence type="ECO:0000313" key="2">
    <source>
        <dbReference type="Proteomes" id="UP000499080"/>
    </source>
</evidence>
<proteinExistence type="predicted"/>
<protein>
    <submittedName>
        <fullName evidence="1">Uncharacterized protein</fullName>
    </submittedName>
</protein>
<dbReference type="Proteomes" id="UP000499080">
    <property type="component" value="Unassembled WGS sequence"/>
</dbReference>
<sequence>MIQCDHPSLGPHIASCAKHSPCPFSPDLTSCDVFRWDCLKSEVYLSEVPTLTTLKDILLAVLSIHGDILLSTVKNRTVIVYRMQCVVYEKGGPIKRGLVLCCSVISSM</sequence>
<organism evidence="1 2">
    <name type="scientific">Araneus ventricosus</name>
    <name type="common">Orbweaver spider</name>
    <name type="synonym">Epeira ventricosa</name>
    <dbReference type="NCBI Taxonomy" id="182803"/>
    <lineage>
        <taxon>Eukaryota</taxon>
        <taxon>Metazoa</taxon>
        <taxon>Ecdysozoa</taxon>
        <taxon>Arthropoda</taxon>
        <taxon>Chelicerata</taxon>
        <taxon>Arachnida</taxon>
        <taxon>Araneae</taxon>
        <taxon>Araneomorphae</taxon>
        <taxon>Entelegynae</taxon>
        <taxon>Araneoidea</taxon>
        <taxon>Araneidae</taxon>
        <taxon>Araneus</taxon>
    </lineage>
</organism>
<gene>
    <name evidence="1" type="ORF">AVEN_206757_1</name>
</gene>
<dbReference type="AlphaFoldDB" id="A0A4Y2C6B9"/>
<accession>A0A4Y2C6B9</accession>
<dbReference type="EMBL" id="BGPR01000148">
    <property type="protein sequence ID" value="GBL99335.1"/>
    <property type="molecule type" value="Genomic_DNA"/>
</dbReference>